<comment type="caution">
    <text evidence="1">The sequence shown here is derived from an EMBL/GenBank/DDBJ whole genome shotgun (WGS) entry which is preliminary data.</text>
</comment>
<proteinExistence type="predicted"/>
<dbReference type="EMBL" id="AAWS01000010">
    <property type="protein sequence ID" value="EAY29585.1"/>
    <property type="molecule type" value="Genomic_DNA"/>
</dbReference>
<sequence length="299" mass="33824">MYEKLIQMKKTLYIVVLCLLTTPFGWSQKTEKTDVLNKMIQSFPSPVEVSSIIKKAGLKYNEKLLNAAANKNKYQGDFKKALNLGIYSTDLGYINIYQNNQNAFSYLSAVKTMADGLKLGKHIDLGAITTLALENNLNALLAETSGTFEKMNNDLWEQKKANLSALILTGGWLETLYLTCAVARKKPNAAKAFEIKELNEQIAQQKIILDQLLEILKKYSKGDETKKLIGELKDLRKLFNNFKLKGGTTVKTVYKAERMGKLNVLVYSSKRQKTEFKIDAKDLEKIYTKSKAIRKKIVS</sequence>
<name>A1ZJ49_MICM2</name>
<organism evidence="1 2">
    <name type="scientific">Microscilla marina ATCC 23134</name>
    <dbReference type="NCBI Taxonomy" id="313606"/>
    <lineage>
        <taxon>Bacteria</taxon>
        <taxon>Pseudomonadati</taxon>
        <taxon>Bacteroidota</taxon>
        <taxon>Cytophagia</taxon>
        <taxon>Cytophagales</taxon>
        <taxon>Microscillaceae</taxon>
        <taxon>Microscilla</taxon>
    </lineage>
</organism>
<evidence type="ECO:0000313" key="2">
    <source>
        <dbReference type="Proteomes" id="UP000004095"/>
    </source>
</evidence>
<accession>A1ZJ49</accession>
<dbReference type="eggNOG" id="ENOG503091D">
    <property type="taxonomic scope" value="Bacteria"/>
</dbReference>
<evidence type="ECO:0000313" key="1">
    <source>
        <dbReference type="EMBL" id="EAY29585.1"/>
    </source>
</evidence>
<reference evidence="1 2" key="1">
    <citation type="submission" date="2007-01" db="EMBL/GenBank/DDBJ databases">
        <authorList>
            <person name="Haygood M."/>
            <person name="Podell S."/>
            <person name="Anderson C."/>
            <person name="Hopkinson B."/>
            <person name="Roe K."/>
            <person name="Barbeau K."/>
            <person name="Gaasterland T."/>
            <person name="Ferriera S."/>
            <person name="Johnson J."/>
            <person name="Kravitz S."/>
            <person name="Beeson K."/>
            <person name="Sutton G."/>
            <person name="Rogers Y.-H."/>
            <person name="Friedman R."/>
            <person name="Frazier M."/>
            <person name="Venter J.C."/>
        </authorList>
    </citation>
    <scope>NUCLEOTIDE SEQUENCE [LARGE SCALE GENOMIC DNA]</scope>
    <source>
        <strain evidence="1 2">ATCC 23134</strain>
    </source>
</reference>
<dbReference type="AlphaFoldDB" id="A1ZJ49"/>
<gene>
    <name evidence="1" type="ORF">M23134_00469</name>
</gene>
<keyword evidence="2" id="KW-1185">Reference proteome</keyword>
<protein>
    <submittedName>
        <fullName evidence="1">Uncharacterized protein</fullName>
    </submittedName>
</protein>
<dbReference type="Proteomes" id="UP000004095">
    <property type="component" value="Unassembled WGS sequence"/>
</dbReference>